<evidence type="ECO:0000313" key="2">
    <source>
        <dbReference type="Proteomes" id="UP000241986"/>
    </source>
</evidence>
<dbReference type="AlphaFoldDB" id="A0A2T4MWN7"/>
<gene>
    <name evidence="1" type="ORF">DAA48_21405</name>
</gene>
<dbReference type="Proteomes" id="UP000241986">
    <property type="component" value="Unassembled WGS sequence"/>
</dbReference>
<sequence>MQLDLTNKVFVILFCLKLIQVDLVMNTNLEASIKSKIRTLFFDMQEHSREEAISVFEKTMMNAACNQYWNGVSEFFSTVNIAEIKEYLGGVISIPICYIPVGETYKRNKHDCMIRDLAGKRFWINGLNRGVRSHIMTHSDSVPLGAVIAGMLARDVSGINEWFDVYRNWVIDGLKSDLKVFLSELRFLMERGLDEQRAYEAFYRALLGVSFAPTMSHDISKLGFDGLLELRESSYEIIRSKEPKQKKEAFVEQLMEFIEKM</sequence>
<proteinExistence type="predicted"/>
<name>A0A2T4MWN7_AERVE</name>
<dbReference type="EMBL" id="PZKL01000045">
    <property type="protein sequence ID" value="PTH78998.1"/>
    <property type="molecule type" value="Genomic_DNA"/>
</dbReference>
<evidence type="ECO:0000313" key="1">
    <source>
        <dbReference type="EMBL" id="PTH78998.1"/>
    </source>
</evidence>
<protein>
    <submittedName>
        <fullName evidence="1">Uncharacterized protein</fullName>
    </submittedName>
</protein>
<organism evidence="1 2">
    <name type="scientific">Aeromonas veronii</name>
    <dbReference type="NCBI Taxonomy" id="654"/>
    <lineage>
        <taxon>Bacteria</taxon>
        <taxon>Pseudomonadati</taxon>
        <taxon>Pseudomonadota</taxon>
        <taxon>Gammaproteobacteria</taxon>
        <taxon>Aeromonadales</taxon>
        <taxon>Aeromonadaceae</taxon>
        <taxon>Aeromonas</taxon>
    </lineage>
</organism>
<accession>A0A2T4MWN7</accession>
<comment type="caution">
    <text evidence="1">The sequence shown here is derived from an EMBL/GenBank/DDBJ whole genome shotgun (WGS) entry which is preliminary data.</text>
</comment>
<reference evidence="1 2" key="1">
    <citation type="submission" date="2018-03" db="EMBL/GenBank/DDBJ databases">
        <title>Aeromonas veronii whole genome sequencing and analysis.</title>
        <authorList>
            <person name="Xie H."/>
            <person name="Liu T."/>
            <person name="Wang K."/>
        </authorList>
    </citation>
    <scope>NUCLEOTIDE SEQUENCE [LARGE SCALE GENOMIC DNA]</scope>
    <source>
        <strain evidence="1 2">XH.VA.1</strain>
    </source>
</reference>